<dbReference type="PATRIC" id="fig|1005704.3.peg.1278"/>
<accession>F5VVN4</accession>
<gene>
    <name evidence="1" type="ORF">HMPREF9968_0031</name>
</gene>
<organism evidence="1 2">
    <name type="scientific">Streptococcus oralis SK255</name>
    <dbReference type="NCBI Taxonomy" id="1005704"/>
    <lineage>
        <taxon>Bacteria</taxon>
        <taxon>Bacillati</taxon>
        <taxon>Bacillota</taxon>
        <taxon>Bacilli</taxon>
        <taxon>Lactobacillales</taxon>
        <taxon>Streptococcaceae</taxon>
        <taxon>Streptococcus</taxon>
    </lineage>
</organism>
<comment type="caution">
    <text evidence="1">The sequence shown here is derived from an EMBL/GenBank/DDBJ whole genome shotgun (WGS) entry which is preliminary data.</text>
</comment>
<proteinExistence type="predicted"/>
<dbReference type="AlphaFoldDB" id="F5VVN4"/>
<evidence type="ECO:0000313" key="2">
    <source>
        <dbReference type="Proteomes" id="UP000003695"/>
    </source>
</evidence>
<protein>
    <submittedName>
        <fullName evidence="1">Uncharacterized protein</fullName>
    </submittedName>
</protein>
<name>F5VVN4_STROR</name>
<reference evidence="1 2" key="1">
    <citation type="submission" date="2011-04" db="EMBL/GenBank/DDBJ databases">
        <authorList>
            <person name="Durkin A.S."/>
            <person name="Radune D."/>
            <person name="Hostetler J."/>
            <person name="Torralba M."/>
            <person name="Gillis M."/>
            <person name="Methe B."/>
            <person name="Sutton G."/>
            <person name="Nelson K.E."/>
        </authorList>
    </citation>
    <scope>NUCLEOTIDE SEQUENCE [LARGE SCALE GENOMIC DNA]</scope>
    <source>
        <strain evidence="1 2">SK255</strain>
    </source>
</reference>
<evidence type="ECO:0000313" key="1">
    <source>
        <dbReference type="EMBL" id="EGL88216.1"/>
    </source>
</evidence>
<dbReference type="EMBL" id="AFNM01000035">
    <property type="protein sequence ID" value="EGL88216.1"/>
    <property type="molecule type" value="Genomic_DNA"/>
</dbReference>
<dbReference type="Proteomes" id="UP000003695">
    <property type="component" value="Unassembled WGS sequence"/>
</dbReference>
<sequence length="251" mass="30098">MIKHVFGKKIYKNKNPYLIPDSCLSYLTNRLEFDNEYQLLWEDIGKDENIHFIFLCLLKECFWDKNEMRELLNHVLIDYIPYAKESPLFDMILFPSKYKMKKISKTDMYVPLYFYGVSEDEVIEQFSLCLDDAIEFLFKKCHKDFKKIFINFIKEHGTSLKKINKKLEDFVNNELKQLLLQYSPKEDSLGLRVKNIMISDWFSRIDLVMALFDNRSLDDKLLFEMKLYNNSMNYVKDLEDLQKKLIGGFSN</sequence>